<sequence>MAQPLRNPRQTRSSAACDSCRSKKQKCGGEWPTCARCRETGMECTWPPQLQRGPAKGYLEAIETRLDDVEHILLQVLPLVPAEQLTSITCPGRGGGVVVEAAQKRTTQEKRAALDYWSTYPLNSPQALMVWCQDRQQRHGSRPANEAVGAPRTASTVRETHSSGDVTASGHLTAPSPSDMNHQRSNAHASNDTTWEPSMSSRSGPPVSESPNTPGASAPLFTAQDGGCHSSSAHSDYGQVDLSDEFQQKFVW</sequence>
<protein>
    <recommendedName>
        <fullName evidence="3">Zn(2)-C6 fungal-type domain-containing protein</fullName>
    </recommendedName>
</protein>
<evidence type="ECO:0000313" key="4">
    <source>
        <dbReference type="EMBL" id="KAK8237625.1"/>
    </source>
</evidence>
<evidence type="ECO:0000256" key="1">
    <source>
        <dbReference type="ARBA" id="ARBA00023242"/>
    </source>
</evidence>
<keyword evidence="1" id="KW-0539">Nucleus</keyword>
<dbReference type="EMBL" id="JBBWRZ010000004">
    <property type="protein sequence ID" value="KAK8237625.1"/>
    <property type="molecule type" value="Genomic_DNA"/>
</dbReference>
<dbReference type="Pfam" id="PF00172">
    <property type="entry name" value="Zn_clus"/>
    <property type="match status" value="1"/>
</dbReference>
<gene>
    <name evidence="4" type="ORF">HDK90DRAFT_199468</name>
</gene>
<dbReference type="PROSITE" id="PS50048">
    <property type="entry name" value="ZN2_CY6_FUNGAL_2"/>
    <property type="match status" value="1"/>
</dbReference>
<comment type="caution">
    <text evidence="4">The sequence shown here is derived from an EMBL/GenBank/DDBJ whole genome shotgun (WGS) entry which is preliminary data.</text>
</comment>
<organism evidence="4 5">
    <name type="scientific">Phyllosticta capitalensis</name>
    <dbReference type="NCBI Taxonomy" id="121624"/>
    <lineage>
        <taxon>Eukaryota</taxon>
        <taxon>Fungi</taxon>
        <taxon>Dikarya</taxon>
        <taxon>Ascomycota</taxon>
        <taxon>Pezizomycotina</taxon>
        <taxon>Dothideomycetes</taxon>
        <taxon>Dothideomycetes incertae sedis</taxon>
        <taxon>Botryosphaeriales</taxon>
        <taxon>Phyllostictaceae</taxon>
        <taxon>Phyllosticta</taxon>
    </lineage>
</organism>
<accession>A0ABR1YRM9</accession>
<feature type="region of interest" description="Disordered" evidence="2">
    <location>
        <begin position="139"/>
        <end position="239"/>
    </location>
</feature>
<dbReference type="PANTHER" id="PTHR46910">
    <property type="entry name" value="TRANSCRIPTION FACTOR PDR1"/>
    <property type="match status" value="1"/>
</dbReference>
<dbReference type="CDD" id="cd00067">
    <property type="entry name" value="GAL4"/>
    <property type="match status" value="1"/>
</dbReference>
<reference evidence="4 5" key="1">
    <citation type="submission" date="2024-04" db="EMBL/GenBank/DDBJ databases">
        <title>Phyllosticta paracitricarpa is synonymous to the EU quarantine fungus P. citricarpa based on phylogenomic analyses.</title>
        <authorList>
            <consortium name="Lawrence Berkeley National Laboratory"/>
            <person name="Van Ingen-Buijs V.A."/>
            <person name="Van Westerhoven A.C."/>
            <person name="Haridas S."/>
            <person name="Skiadas P."/>
            <person name="Martin F."/>
            <person name="Groenewald J.Z."/>
            <person name="Crous P.W."/>
            <person name="Seidl M.F."/>
        </authorList>
    </citation>
    <scope>NUCLEOTIDE SEQUENCE [LARGE SCALE GENOMIC DNA]</scope>
    <source>
        <strain evidence="4 5">CBS 123374</strain>
    </source>
</reference>
<dbReference type="SMART" id="SM00066">
    <property type="entry name" value="GAL4"/>
    <property type="match status" value="1"/>
</dbReference>
<evidence type="ECO:0000256" key="2">
    <source>
        <dbReference type="SAM" id="MobiDB-lite"/>
    </source>
</evidence>
<dbReference type="PROSITE" id="PS00463">
    <property type="entry name" value="ZN2_CY6_FUNGAL_1"/>
    <property type="match status" value="1"/>
</dbReference>
<proteinExistence type="predicted"/>
<feature type="compositionally biased region" description="Polar residues" evidence="2">
    <location>
        <begin position="175"/>
        <end position="215"/>
    </location>
</feature>
<evidence type="ECO:0000313" key="5">
    <source>
        <dbReference type="Proteomes" id="UP001492380"/>
    </source>
</evidence>
<name>A0ABR1YRM9_9PEZI</name>
<dbReference type="Proteomes" id="UP001492380">
    <property type="component" value="Unassembled WGS sequence"/>
</dbReference>
<evidence type="ECO:0000259" key="3">
    <source>
        <dbReference type="PROSITE" id="PS50048"/>
    </source>
</evidence>
<dbReference type="Gene3D" id="4.10.240.10">
    <property type="entry name" value="Zn(2)-C6 fungal-type DNA-binding domain"/>
    <property type="match status" value="1"/>
</dbReference>
<dbReference type="InterPro" id="IPR001138">
    <property type="entry name" value="Zn2Cys6_DnaBD"/>
</dbReference>
<keyword evidence="5" id="KW-1185">Reference proteome</keyword>
<feature type="domain" description="Zn(2)-C6 fungal-type" evidence="3">
    <location>
        <begin position="16"/>
        <end position="46"/>
    </location>
</feature>
<dbReference type="PANTHER" id="PTHR46910:SF40">
    <property type="entry name" value="ZN(II)2CYS6 TRANSCRIPTION FACTOR (EUROFUNG)"/>
    <property type="match status" value="1"/>
</dbReference>
<dbReference type="InterPro" id="IPR036864">
    <property type="entry name" value="Zn2-C6_fun-type_DNA-bd_sf"/>
</dbReference>
<dbReference type="InterPro" id="IPR050987">
    <property type="entry name" value="AtrR-like"/>
</dbReference>
<dbReference type="SUPFAM" id="SSF57701">
    <property type="entry name" value="Zn2/Cys6 DNA-binding domain"/>
    <property type="match status" value="1"/>
</dbReference>